<dbReference type="InterPro" id="IPR017937">
    <property type="entry name" value="Thioredoxin_CS"/>
</dbReference>
<evidence type="ECO:0000313" key="12">
    <source>
        <dbReference type="Proteomes" id="UP000240904"/>
    </source>
</evidence>
<sequence length="201" mass="22374">MMKKLLALASAALLSFSVHAAKFTEGEHYKVLELPKSSNPIVTEFFSFYCPHCSRFEPIIQALKKNLPDNAKLQKNHVSFMGGPMGNSMSKAYSTAVVMGVDDKMIPVLFNRVHTMKKPPRNDQELRQIFIDEGMSAEDFDGAYNSFAVNSMVNRANKLFTDSGLTGVPAVIVNNKYLVQAGGKIKSTEEYVELVNFLLKK</sequence>
<keyword evidence="3 9" id="KW-0732">Signal</keyword>
<keyword evidence="5 7" id="KW-1015">Disulfide bond</keyword>
<dbReference type="InterPro" id="IPR036249">
    <property type="entry name" value="Thioredoxin-like_sf"/>
</dbReference>
<dbReference type="PIRSF" id="PIRSF001488">
    <property type="entry name" value="Tdi_protein"/>
    <property type="match status" value="1"/>
</dbReference>
<accession>A0A2T3MSY4</accession>
<dbReference type="InterPro" id="IPR023205">
    <property type="entry name" value="DsbA/DsbL"/>
</dbReference>
<evidence type="ECO:0000259" key="10">
    <source>
        <dbReference type="PROSITE" id="PS51352"/>
    </source>
</evidence>
<evidence type="ECO:0000256" key="8">
    <source>
        <dbReference type="PIRSR" id="PIRSR001488-1"/>
    </source>
</evidence>
<feature type="signal peptide" evidence="9">
    <location>
        <begin position="1"/>
        <end position="20"/>
    </location>
</feature>
<reference evidence="11 12" key="1">
    <citation type="submission" date="2018-03" db="EMBL/GenBank/DDBJ databases">
        <title>Whole genome sequencing of Histamine producing bacteria.</title>
        <authorList>
            <person name="Butler K."/>
        </authorList>
    </citation>
    <scope>NUCLEOTIDE SEQUENCE [LARGE SCALE GENOMIC DNA]</scope>
    <source>
        <strain evidence="11 12">DSM 16190</strain>
    </source>
</reference>
<dbReference type="InterPro" id="IPR001853">
    <property type="entry name" value="DSBA-like_thioredoxin_dom"/>
</dbReference>
<gene>
    <name evidence="11" type="ORF">C9I89_20035</name>
</gene>
<comment type="similarity">
    <text evidence="2">Belongs to the thioredoxin family. DsbA subfamily.</text>
</comment>
<evidence type="ECO:0000256" key="2">
    <source>
        <dbReference type="ARBA" id="ARBA00005791"/>
    </source>
</evidence>
<dbReference type="SUPFAM" id="SSF52833">
    <property type="entry name" value="Thioredoxin-like"/>
    <property type="match status" value="1"/>
</dbReference>
<feature type="domain" description="Thioredoxin" evidence="10">
    <location>
        <begin position="7"/>
        <end position="200"/>
    </location>
</feature>
<comment type="subcellular location">
    <subcellularLocation>
        <location evidence="1 7">Periplasm</location>
    </subcellularLocation>
</comment>
<keyword evidence="12" id="KW-1185">Reference proteome</keyword>
<feature type="disulfide bond" description="Redox-active" evidence="8">
    <location>
        <begin position="50"/>
        <end position="53"/>
    </location>
</feature>
<dbReference type="Proteomes" id="UP000240904">
    <property type="component" value="Unassembled WGS sequence"/>
</dbReference>
<dbReference type="CDD" id="cd03019">
    <property type="entry name" value="DsbA_DsbA"/>
    <property type="match status" value="1"/>
</dbReference>
<evidence type="ECO:0000256" key="1">
    <source>
        <dbReference type="ARBA" id="ARBA00004418"/>
    </source>
</evidence>
<dbReference type="EMBL" id="PYMC01000021">
    <property type="protein sequence ID" value="PSW01421.1"/>
    <property type="molecule type" value="Genomic_DNA"/>
</dbReference>
<evidence type="ECO:0000256" key="7">
    <source>
        <dbReference type="PIRNR" id="PIRNR001488"/>
    </source>
</evidence>
<evidence type="ECO:0000256" key="5">
    <source>
        <dbReference type="ARBA" id="ARBA00023157"/>
    </source>
</evidence>
<evidence type="ECO:0000313" key="11">
    <source>
        <dbReference type="EMBL" id="PSW01421.1"/>
    </source>
</evidence>
<dbReference type="PANTHER" id="PTHR35891:SF2">
    <property type="entry name" value="THIOL:DISULFIDE INTERCHANGE PROTEIN DSBA"/>
    <property type="match status" value="1"/>
</dbReference>
<keyword evidence="4 7" id="KW-0574">Periplasm</keyword>
<dbReference type="Gene3D" id="3.40.30.10">
    <property type="entry name" value="Glutaredoxin"/>
    <property type="match status" value="1"/>
</dbReference>
<dbReference type="InterPro" id="IPR050824">
    <property type="entry name" value="Thiol_disulfide_DsbA"/>
</dbReference>
<dbReference type="PROSITE" id="PS00194">
    <property type="entry name" value="THIOREDOXIN_1"/>
    <property type="match status" value="1"/>
</dbReference>
<comment type="caution">
    <text evidence="11">The sequence shown here is derived from an EMBL/GenBank/DDBJ whole genome shotgun (WGS) entry which is preliminary data.</text>
</comment>
<proteinExistence type="inferred from homology"/>
<evidence type="ECO:0000256" key="4">
    <source>
        <dbReference type="ARBA" id="ARBA00022764"/>
    </source>
</evidence>
<protein>
    <recommendedName>
        <fullName evidence="7">Thiol:disulfide interchange protein</fullName>
    </recommendedName>
</protein>
<evidence type="ECO:0000256" key="3">
    <source>
        <dbReference type="ARBA" id="ARBA00022729"/>
    </source>
</evidence>
<name>A0A2T3MSY4_9GAMM</name>
<dbReference type="Pfam" id="PF01323">
    <property type="entry name" value="DSBA"/>
    <property type="match status" value="1"/>
</dbReference>
<dbReference type="OrthoDB" id="9784896at2"/>
<feature type="chain" id="PRO_5015492171" description="Thiol:disulfide interchange protein" evidence="9">
    <location>
        <begin position="21"/>
        <end position="201"/>
    </location>
</feature>
<dbReference type="AlphaFoldDB" id="A0A2T3MSY4"/>
<dbReference type="PANTHER" id="PTHR35891">
    <property type="entry name" value="THIOL:DISULFIDE INTERCHANGE PROTEIN DSBA"/>
    <property type="match status" value="1"/>
</dbReference>
<dbReference type="PROSITE" id="PS51352">
    <property type="entry name" value="THIOREDOXIN_2"/>
    <property type="match status" value="1"/>
</dbReference>
<evidence type="ECO:0000256" key="6">
    <source>
        <dbReference type="ARBA" id="ARBA00023284"/>
    </source>
</evidence>
<dbReference type="InterPro" id="IPR013766">
    <property type="entry name" value="Thioredoxin_domain"/>
</dbReference>
<evidence type="ECO:0000256" key="9">
    <source>
        <dbReference type="SAM" id="SignalP"/>
    </source>
</evidence>
<dbReference type="GO" id="GO:0042597">
    <property type="term" value="C:periplasmic space"/>
    <property type="evidence" value="ECO:0007669"/>
    <property type="project" value="UniProtKB-SubCell"/>
</dbReference>
<dbReference type="GO" id="GO:0015036">
    <property type="term" value="F:disulfide oxidoreductase activity"/>
    <property type="evidence" value="ECO:0007669"/>
    <property type="project" value="UniProtKB-ARBA"/>
</dbReference>
<organism evidence="11 12">
    <name type="scientific">Photobacterium lipolyticum</name>
    <dbReference type="NCBI Taxonomy" id="266810"/>
    <lineage>
        <taxon>Bacteria</taxon>
        <taxon>Pseudomonadati</taxon>
        <taxon>Pseudomonadota</taxon>
        <taxon>Gammaproteobacteria</taxon>
        <taxon>Vibrionales</taxon>
        <taxon>Vibrionaceae</taxon>
        <taxon>Photobacterium</taxon>
    </lineage>
</organism>
<keyword evidence="6" id="KW-0676">Redox-active center</keyword>